<name>A0ABD6A4N3_9EURY</name>
<dbReference type="AlphaFoldDB" id="A0ABD6A4N3"/>
<reference evidence="2 3" key="1">
    <citation type="journal article" date="2019" name="Int. J. Syst. Evol. Microbiol.">
        <title>The Global Catalogue of Microorganisms (GCM) 10K type strain sequencing project: providing services to taxonomists for standard genome sequencing and annotation.</title>
        <authorList>
            <consortium name="The Broad Institute Genomics Platform"/>
            <consortium name="The Broad Institute Genome Sequencing Center for Infectious Disease"/>
            <person name="Wu L."/>
            <person name="Ma J."/>
        </authorList>
    </citation>
    <scope>NUCLEOTIDE SEQUENCE [LARGE SCALE GENOMIC DNA]</scope>
    <source>
        <strain evidence="2 3">PSR21</strain>
    </source>
</reference>
<accession>A0ABD6A4N3</accession>
<proteinExistence type="predicted"/>
<keyword evidence="1" id="KW-1133">Transmembrane helix</keyword>
<dbReference type="EMBL" id="JBHTBF010000001">
    <property type="protein sequence ID" value="MFC7315317.1"/>
    <property type="molecule type" value="Genomic_DNA"/>
</dbReference>
<evidence type="ECO:0000256" key="1">
    <source>
        <dbReference type="SAM" id="Phobius"/>
    </source>
</evidence>
<dbReference type="Proteomes" id="UP001596547">
    <property type="component" value="Unassembled WGS sequence"/>
</dbReference>
<protein>
    <submittedName>
        <fullName evidence="2">Uncharacterized protein</fullName>
    </submittedName>
</protein>
<dbReference type="RefSeq" id="WP_276304720.1">
    <property type="nucleotide sequence ID" value="NZ_CP119992.1"/>
</dbReference>
<keyword evidence="3" id="KW-1185">Reference proteome</keyword>
<keyword evidence="1" id="KW-0472">Membrane</keyword>
<dbReference type="Pfam" id="PF26119">
    <property type="entry name" value="DUF8036"/>
    <property type="match status" value="1"/>
</dbReference>
<gene>
    <name evidence="2" type="ORF">ACFQPE_00705</name>
</gene>
<sequence>MSALIDLMRVTLGVNLVLLVALLYVWVRNYLQFRSKHTLGLSLFGVFLLGENALALYFFAFHPVLTPWVADPTLVPRPAQIAMLSLRVLEFVAIGVLLWTTWD</sequence>
<feature type="transmembrane region" description="Helical" evidence="1">
    <location>
        <begin position="39"/>
        <end position="61"/>
    </location>
</feature>
<keyword evidence="1" id="KW-0812">Transmembrane</keyword>
<comment type="caution">
    <text evidence="2">The sequence shown here is derived from an EMBL/GenBank/DDBJ whole genome shotgun (WGS) entry which is preliminary data.</text>
</comment>
<dbReference type="InterPro" id="IPR058349">
    <property type="entry name" value="DUF8036"/>
</dbReference>
<dbReference type="GeneID" id="79314278"/>
<evidence type="ECO:0000313" key="2">
    <source>
        <dbReference type="EMBL" id="MFC7315317.1"/>
    </source>
</evidence>
<feature type="transmembrane region" description="Helical" evidence="1">
    <location>
        <begin position="6"/>
        <end position="27"/>
    </location>
</feature>
<organism evidence="2 3">
    <name type="scientific">Halomarina halobia</name>
    <dbReference type="NCBI Taxonomy" id="3033386"/>
    <lineage>
        <taxon>Archaea</taxon>
        <taxon>Methanobacteriati</taxon>
        <taxon>Methanobacteriota</taxon>
        <taxon>Stenosarchaea group</taxon>
        <taxon>Halobacteria</taxon>
        <taxon>Halobacteriales</taxon>
        <taxon>Natronomonadaceae</taxon>
        <taxon>Halomarina</taxon>
    </lineage>
</organism>
<evidence type="ECO:0000313" key="3">
    <source>
        <dbReference type="Proteomes" id="UP001596547"/>
    </source>
</evidence>
<feature type="transmembrane region" description="Helical" evidence="1">
    <location>
        <begin position="81"/>
        <end position="102"/>
    </location>
</feature>